<dbReference type="Proteomes" id="UP000242243">
    <property type="component" value="Unassembled WGS sequence"/>
</dbReference>
<evidence type="ECO:0000313" key="2">
    <source>
        <dbReference type="EMBL" id="SFP66257.1"/>
    </source>
</evidence>
<protein>
    <submittedName>
        <fullName evidence="2">Uncharacterized protein</fullName>
    </submittedName>
</protein>
<keyword evidence="4" id="KW-1185">Reference proteome</keyword>
<dbReference type="EMBL" id="FOXC01000039">
    <property type="protein sequence ID" value="SFP66257.1"/>
    <property type="molecule type" value="Genomic_DNA"/>
</dbReference>
<dbReference type="EMBL" id="BJWI01000058">
    <property type="protein sequence ID" value="GEM02762.1"/>
    <property type="molecule type" value="Genomic_DNA"/>
</dbReference>
<sequence>MGYVLPIDQYVYQAYHNRVIGQEVEPFKLDQLEPVPSIEAKHHSGQSIDRHLFGQSGKEKGQLFKQEKQSTLQKLQRDLTGKGQYIDAFI</sequence>
<evidence type="ECO:0000313" key="4">
    <source>
        <dbReference type="Proteomes" id="UP000321547"/>
    </source>
</evidence>
<name>A0A1I5S6F8_9BACI</name>
<reference evidence="2 3" key="1">
    <citation type="submission" date="2016-10" db="EMBL/GenBank/DDBJ databases">
        <authorList>
            <person name="de Groot N.N."/>
        </authorList>
    </citation>
    <scope>NUCLEOTIDE SEQUENCE [LARGE SCALE GENOMIC DNA]</scope>
    <source>
        <strain evidence="2 3">DSM 17073</strain>
    </source>
</reference>
<dbReference type="Proteomes" id="UP000321547">
    <property type="component" value="Unassembled WGS sequence"/>
</dbReference>
<evidence type="ECO:0000313" key="3">
    <source>
        <dbReference type="Proteomes" id="UP000242243"/>
    </source>
</evidence>
<organism evidence="2 3">
    <name type="scientific">Halolactibacillus halophilus</name>
    <dbReference type="NCBI Taxonomy" id="306540"/>
    <lineage>
        <taxon>Bacteria</taxon>
        <taxon>Bacillati</taxon>
        <taxon>Bacillota</taxon>
        <taxon>Bacilli</taxon>
        <taxon>Bacillales</taxon>
        <taxon>Bacillaceae</taxon>
        <taxon>Halolactibacillus</taxon>
    </lineage>
</organism>
<accession>A0A1I5S6F8</accession>
<dbReference type="AlphaFoldDB" id="A0A1I5S6F8"/>
<reference evidence="1 4" key="2">
    <citation type="submission" date="2019-07" db="EMBL/GenBank/DDBJ databases">
        <title>Whole genome shotgun sequence of Halolactibacillus halophilus NBRC 100868.</title>
        <authorList>
            <person name="Hosoyama A."/>
            <person name="Uohara A."/>
            <person name="Ohji S."/>
            <person name="Ichikawa N."/>
        </authorList>
    </citation>
    <scope>NUCLEOTIDE SEQUENCE [LARGE SCALE GENOMIC DNA]</scope>
    <source>
        <strain evidence="1 4">NBRC 100868</strain>
    </source>
</reference>
<proteinExistence type="predicted"/>
<dbReference type="OrthoDB" id="2706316at2"/>
<gene>
    <name evidence="1" type="ORF">HHA03_22940</name>
    <name evidence="2" type="ORF">SAMN05421839_13936</name>
</gene>
<evidence type="ECO:0000313" key="1">
    <source>
        <dbReference type="EMBL" id="GEM02762.1"/>
    </source>
</evidence>
<dbReference type="RefSeq" id="WP_089833423.1">
    <property type="nucleotide sequence ID" value="NZ_BJWI01000058.1"/>
</dbReference>